<evidence type="ECO:0000256" key="5">
    <source>
        <dbReference type="ARBA" id="ARBA00022927"/>
    </source>
</evidence>
<evidence type="ECO:0000259" key="8">
    <source>
        <dbReference type="Pfam" id="PF02108"/>
    </source>
</evidence>
<name>A0ABP9G5F0_9MICC</name>
<sequence length="221" mass="23675">MWSERGTSASNSSAAQPALRPLAFTALSADPTHELARIHAQARTRGYAEGYAAGSRTAAQQAAQHQQQLQNRFDQQQRDNAAEHQRALQGLRAAADALQSRTLPAVETLEMQVIEAVLQLAETILGTELRDGAHAARAALKRVLAEVEPEEIRAVRMHPETAARLDKVALDDAGVRVHADPGLAPGDAVADLTEGFLDARITAALERCQEAVLKIRSGDAA</sequence>
<keyword evidence="10" id="KW-1185">Reference proteome</keyword>
<dbReference type="Proteomes" id="UP001500368">
    <property type="component" value="Unassembled WGS sequence"/>
</dbReference>
<keyword evidence="5" id="KW-0653">Protein transport</keyword>
<keyword evidence="6" id="KW-1006">Bacterial flagellum protein export</keyword>
<dbReference type="PANTHER" id="PTHR34982">
    <property type="entry name" value="YOP PROTEINS TRANSLOCATION PROTEIN L"/>
    <property type="match status" value="1"/>
</dbReference>
<comment type="function">
    <text evidence="1">Needed for flagellar regrowth and assembly.</text>
</comment>
<evidence type="ECO:0000256" key="1">
    <source>
        <dbReference type="ARBA" id="ARBA00003041"/>
    </source>
</evidence>
<evidence type="ECO:0000256" key="4">
    <source>
        <dbReference type="ARBA" id="ARBA00022795"/>
    </source>
</evidence>
<dbReference type="Pfam" id="PF02108">
    <property type="entry name" value="FliH"/>
    <property type="match status" value="1"/>
</dbReference>
<evidence type="ECO:0000313" key="10">
    <source>
        <dbReference type="Proteomes" id="UP001500368"/>
    </source>
</evidence>
<evidence type="ECO:0000256" key="2">
    <source>
        <dbReference type="ARBA" id="ARBA00006602"/>
    </source>
</evidence>
<accession>A0ABP9G5F0</accession>
<comment type="similarity">
    <text evidence="2">Belongs to the FliH family.</text>
</comment>
<dbReference type="PANTHER" id="PTHR34982:SF1">
    <property type="entry name" value="FLAGELLAR ASSEMBLY PROTEIN FLIH"/>
    <property type="match status" value="1"/>
</dbReference>
<protein>
    <recommendedName>
        <fullName evidence="8">Flagellar assembly protein FliH/Type III secretion system HrpE domain-containing protein</fullName>
    </recommendedName>
</protein>
<evidence type="ECO:0000256" key="7">
    <source>
        <dbReference type="SAM" id="Coils"/>
    </source>
</evidence>
<dbReference type="InterPro" id="IPR018035">
    <property type="entry name" value="Flagellar_FliH/T3SS_HrpE"/>
</dbReference>
<reference evidence="10" key="1">
    <citation type="journal article" date="2019" name="Int. J. Syst. Evol. Microbiol.">
        <title>The Global Catalogue of Microorganisms (GCM) 10K type strain sequencing project: providing services to taxonomists for standard genome sequencing and annotation.</title>
        <authorList>
            <consortium name="The Broad Institute Genomics Platform"/>
            <consortium name="The Broad Institute Genome Sequencing Center for Infectious Disease"/>
            <person name="Wu L."/>
            <person name="Ma J."/>
        </authorList>
    </citation>
    <scope>NUCLEOTIDE SEQUENCE [LARGE SCALE GENOMIC DNA]</scope>
    <source>
        <strain evidence="10">JCM 19129</strain>
    </source>
</reference>
<feature type="coiled-coil region" evidence="7">
    <location>
        <begin position="59"/>
        <end position="101"/>
    </location>
</feature>
<evidence type="ECO:0000313" key="9">
    <source>
        <dbReference type="EMBL" id="GAA4920048.1"/>
    </source>
</evidence>
<keyword evidence="3" id="KW-0813">Transport</keyword>
<dbReference type="EMBL" id="BAABLW010000007">
    <property type="protein sequence ID" value="GAA4920048.1"/>
    <property type="molecule type" value="Genomic_DNA"/>
</dbReference>
<keyword evidence="7" id="KW-0175">Coiled coil</keyword>
<evidence type="ECO:0000256" key="3">
    <source>
        <dbReference type="ARBA" id="ARBA00022448"/>
    </source>
</evidence>
<proteinExistence type="inferred from homology"/>
<keyword evidence="4" id="KW-1005">Bacterial flagellum biogenesis</keyword>
<dbReference type="RefSeq" id="WP_345477448.1">
    <property type="nucleotide sequence ID" value="NZ_BAABLW010000007.1"/>
</dbReference>
<comment type="caution">
    <text evidence="9">The sequence shown here is derived from an EMBL/GenBank/DDBJ whole genome shotgun (WGS) entry which is preliminary data.</text>
</comment>
<evidence type="ECO:0000256" key="6">
    <source>
        <dbReference type="ARBA" id="ARBA00023225"/>
    </source>
</evidence>
<dbReference type="InterPro" id="IPR051472">
    <property type="entry name" value="T3SS_Stator/FliH"/>
</dbReference>
<organism evidence="9 10">
    <name type="scientific">Nesterenkonia rhizosphaerae</name>
    <dbReference type="NCBI Taxonomy" id="1348272"/>
    <lineage>
        <taxon>Bacteria</taxon>
        <taxon>Bacillati</taxon>
        <taxon>Actinomycetota</taxon>
        <taxon>Actinomycetes</taxon>
        <taxon>Micrococcales</taxon>
        <taxon>Micrococcaceae</taxon>
        <taxon>Nesterenkonia</taxon>
    </lineage>
</organism>
<gene>
    <name evidence="9" type="ORF">GCM10025790_15080</name>
</gene>
<feature type="domain" description="Flagellar assembly protein FliH/Type III secretion system HrpE" evidence="8">
    <location>
        <begin position="88"/>
        <end position="207"/>
    </location>
</feature>